<evidence type="ECO:0000256" key="12">
    <source>
        <dbReference type="ARBA" id="ARBA00022840"/>
    </source>
</evidence>
<dbReference type="FunFam" id="3.40.1190.10:FF:000011">
    <property type="entry name" value="Folylpolyglutamate synthase/dihydrofolate synthase"/>
    <property type="match status" value="1"/>
</dbReference>
<evidence type="ECO:0000256" key="5">
    <source>
        <dbReference type="ARBA" id="ARBA00008276"/>
    </source>
</evidence>
<dbReference type="Pfam" id="PF08245">
    <property type="entry name" value="Mur_ligase_M"/>
    <property type="match status" value="1"/>
</dbReference>
<organism evidence="25 26">
    <name type="scientific">Granulibacter bethesdensis</name>
    <dbReference type="NCBI Taxonomy" id="364410"/>
    <lineage>
        <taxon>Bacteria</taxon>
        <taxon>Pseudomonadati</taxon>
        <taxon>Pseudomonadota</taxon>
        <taxon>Alphaproteobacteria</taxon>
        <taxon>Acetobacterales</taxon>
        <taxon>Acetobacteraceae</taxon>
        <taxon>Granulibacter</taxon>
    </lineage>
</organism>
<proteinExistence type="inferred from homology"/>
<dbReference type="InterPro" id="IPR036615">
    <property type="entry name" value="Mur_ligase_C_dom_sf"/>
</dbReference>
<keyword evidence="10" id="KW-0479">Metal-binding</keyword>
<dbReference type="GO" id="GO:0004326">
    <property type="term" value="F:tetrahydrofolylpolyglutamate synthase activity"/>
    <property type="evidence" value="ECO:0007669"/>
    <property type="project" value="UniProtKB-EC"/>
</dbReference>
<evidence type="ECO:0000256" key="13">
    <source>
        <dbReference type="ARBA" id="ARBA00022842"/>
    </source>
</evidence>
<evidence type="ECO:0000256" key="6">
    <source>
        <dbReference type="ARBA" id="ARBA00013023"/>
    </source>
</evidence>
<dbReference type="GO" id="GO:0046872">
    <property type="term" value="F:metal ion binding"/>
    <property type="evidence" value="ECO:0007669"/>
    <property type="project" value="UniProtKB-KW"/>
</dbReference>
<dbReference type="GO" id="GO:0005737">
    <property type="term" value="C:cytoplasm"/>
    <property type="evidence" value="ECO:0007669"/>
    <property type="project" value="TreeGrafter"/>
</dbReference>
<dbReference type="PANTHER" id="PTHR11136:SF0">
    <property type="entry name" value="DIHYDROFOLATE SYNTHETASE-RELATED"/>
    <property type="match status" value="1"/>
</dbReference>
<evidence type="ECO:0000313" key="26">
    <source>
        <dbReference type="Proteomes" id="UP000182373"/>
    </source>
</evidence>
<dbReference type="PROSITE" id="PS01012">
    <property type="entry name" value="FOLYLPOLYGLU_SYNT_2"/>
    <property type="match status" value="1"/>
</dbReference>
<evidence type="ECO:0000256" key="19">
    <source>
        <dbReference type="ARBA" id="ARBA00047808"/>
    </source>
</evidence>
<evidence type="ECO:0000256" key="4">
    <source>
        <dbReference type="ARBA" id="ARBA00005150"/>
    </source>
</evidence>
<dbReference type="RefSeq" id="WP_072573136.1">
    <property type="nucleotide sequence ID" value="NZ_CP018191.1"/>
</dbReference>
<gene>
    <name evidence="25" type="ORF">GbCGDNIH9_2012</name>
</gene>
<feature type="domain" description="Mur ligase C-terminal" evidence="23">
    <location>
        <begin position="303"/>
        <end position="415"/>
    </location>
</feature>
<evidence type="ECO:0000256" key="1">
    <source>
        <dbReference type="ARBA" id="ARBA00001946"/>
    </source>
</evidence>
<evidence type="ECO:0000256" key="14">
    <source>
        <dbReference type="ARBA" id="ARBA00022909"/>
    </source>
</evidence>
<dbReference type="PANTHER" id="PTHR11136">
    <property type="entry name" value="FOLYLPOLYGLUTAMATE SYNTHASE-RELATED"/>
    <property type="match status" value="1"/>
</dbReference>
<dbReference type="GO" id="GO:0005524">
    <property type="term" value="F:ATP binding"/>
    <property type="evidence" value="ECO:0007669"/>
    <property type="project" value="UniProtKB-KW"/>
</dbReference>
<dbReference type="NCBIfam" id="TIGR01499">
    <property type="entry name" value="folC"/>
    <property type="match status" value="1"/>
</dbReference>
<dbReference type="GO" id="GO:0008841">
    <property type="term" value="F:dihydrofolate synthase activity"/>
    <property type="evidence" value="ECO:0007669"/>
    <property type="project" value="UniProtKB-EC"/>
</dbReference>
<dbReference type="Proteomes" id="UP000182373">
    <property type="component" value="Chromosome"/>
</dbReference>
<dbReference type="EC" id="6.3.2.12" evidence="6"/>
<name>A0AAC9KFB8_9PROT</name>
<keyword evidence="14" id="KW-0289">Folate biosynthesis</keyword>
<dbReference type="InterPro" id="IPR036565">
    <property type="entry name" value="Mur-like_cat_sf"/>
</dbReference>
<evidence type="ECO:0000256" key="9">
    <source>
        <dbReference type="ARBA" id="ARBA00022598"/>
    </source>
</evidence>
<dbReference type="InterPro" id="IPR013221">
    <property type="entry name" value="Mur_ligase_cen"/>
</dbReference>
<evidence type="ECO:0000256" key="3">
    <source>
        <dbReference type="ARBA" id="ARBA00004799"/>
    </source>
</evidence>
<keyword evidence="11 22" id="KW-0547">Nucleotide-binding</keyword>
<evidence type="ECO:0000256" key="2">
    <source>
        <dbReference type="ARBA" id="ARBA00002714"/>
    </source>
</evidence>
<dbReference type="InterPro" id="IPR004101">
    <property type="entry name" value="Mur_ligase_C"/>
</dbReference>
<evidence type="ECO:0000256" key="10">
    <source>
        <dbReference type="ARBA" id="ARBA00022723"/>
    </source>
</evidence>
<comment type="pathway">
    <text evidence="4">Cofactor biosynthesis; tetrahydrofolylpolyglutamate biosynthesis.</text>
</comment>
<comment type="catalytic activity">
    <reaction evidence="21">
        <text>7,8-dihydropteroate + L-glutamate + ATP = 7,8-dihydrofolate + ADP + phosphate + H(+)</text>
        <dbReference type="Rhea" id="RHEA:23584"/>
        <dbReference type="ChEBI" id="CHEBI:15378"/>
        <dbReference type="ChEBI" id="CHEBI:17839"/>
        <dbReference type="ChEBI" id="CHEBI:29985"/>
        <dbReference type="ChEBI" id="CHEBI:30616"/>
        <dbReference type="ChEBI" id="CHEBI:43474"/>
        <dbReference type="ChEBI" id="CHEBI:57451"/>
        <dbReference type="ChEBI" id="CHEBI:456216"/>
        <dbReference type="EC" id="6.3.2.12"/>
    </reaction>
</comment>
<feature type="domain" description="Mur ligase central" evidence="24">
    <location>
        <begin position="48"/>
        <end position="263"/>
    </location>
</feature>
<evidence type="ECO:0000256" key="17">
    <source>
        <dbReference type="ARBA" id="ARBA00032510"/>
    </source>
</evidence>
<evidence type="ECO:0000259" key="24">
    <source>
        <dbReference type="Pfam" id="PF08245"/>
    </source>
</evidence>
<comment type="similarity">
    <text evidence="5 22">Belongs to the folylpolyglutamate synthase family.</text>
</comment>
<dbReference type="AlphaFoldDB" id="A0AAC9KFB8"/>
<dbReference type="Pfam" id="PF02875">
    <property type="entry name" value="Mur_ligase_C"/>
    <property type="match status" value="1"/>
</dbReference>
<keyword evidence="12 22" id="KW-0067">ATP-binding</keyword>
<evidence type="ECO:0000256" key="20">
    <source>
        <dbReference type="ARBA" id="ARBA00049035"/>
    </source>
</evidence>
<evidence type="ECO:0000256" key="16">
    <source>
        <dbReference type="ARBA" id="ARBA00030592"/>
    </source>
</evidence>
<comment type="function">
    <text evidence="2">Functions in two distinct reactions of the de novo folate biosynthetic pathway. Catalyzes the addition of a glutamate residue to dihydropteroate (7,8-dihydropteroate or H2Pte) to form dihydrofolate (7,8-dihydrofolate monoglutamate or H2Pte-Glu). Also catalyzes successive additions of L-glutamate to tetrahydrofolate or 10-formyltetrahydrofolate or 5,10-methylenetetrahydrofolate, leading to folylpolyglutamate derivatives.</text>
</comment>
<dbReference type="Gene3D" id="3.90.190.20">
    <property type="entry name" value="Mur ligase, C-terminal domain"/>
    <property type="match status" value="1"/>
</dbReference>
<dbReference type="EMBL" id="CP018191">
    <property type="protein sequence ID" value="APH55328.1"/>
    <property type="molecule type" value="Genomic_DNA"/>
</dbReference>
<dbReference type="PIRSF" id="PIRSF001563">
    <property type="entry name" value="Folylpolyglu_synth"/>
    <property type="match status" value="1"/>
</dbReference>
<comment type="catalytic activity">
    <reaction evidence="18">
        <text>(6S)-5,6,7,8-tetrahydrofolyl-(gamma-L-Glu)(n) + L-glutamate + ATP = (6S)-5,6,7,8-tetrahydrofolyl-(gamma-L-Glu)(n+1) + ADP + phosphate + H(+)</text>
        <dbReference type="Rhea" id="RHEA:10580"/>
        <dbReference type="Rhea" id="RHEA-COMP:14738"/>
        <dbReference type="Rhea" id="RHEA-COMP:14740"/>
        <dbReference type="ChEBI" id="CHEBI:15378"/>
        <dbReference type="ChEBI" id="CHEBI:29985"/>
        <dbReference type="ChEBI" id="CHEBI:30616"/>
        <dbReference type="ChEBI" id="CHEBI:43474"/>
        <dbReference type="ChEBI" id="CHEBI:141005"/>
        <dbReference type="ChEBI" id="CHEBI:456216"/>
        <dbReference type="EC" id="6.3.2.17"/>
    </reaction>
</comment>
<evidence type="ECO:0000256" key="8">
    <source>
        <dbReference type="ARBA" id="ARBA00019357"/>
    </source>
</evidence>
<evidence type="ECO:0000256" key="18">
    <source>
        <dbReference type="ARBA" id="ARBA00047493"/>
    </source>
</evidence>
<dbReference type="EC" id="6.3.2.17" evidence="7"/>
<keyword evidence="13" id="KW-0460">Magnesium</keyword>
<protein>
    <recommendedName>
        <fullName evidence="8">Dihydrofolate synthase/folylpolyglutamate synthase</fullName>
        <ecNumber evidence="6">6.3.2.12</ecNumber>
        <ecNumber evidence="7">6.3.2.17</ecNumber>
    </recommendedName>
    <alternativeName>
        <fullName evidence="17">Folylpoly-gamma-glutamate synthetase-dihydrofolate synthetase</fullName>
    </alternativeName>
    <alternativeName>
        <fullName evidence="15">Folylpolyglutamate synthetase</fullName>
    </alternativeName>
    <alternativeName>
        <fullName evidence="16">Tetrahydrofolylpolyglutamate synthase</fullName>
    </alternativeName>
</protein>
<evidence type="ECO:0000259" key="23">
    <source>
        <dbReference type="Pfam" id="PF02875"/>
    </source>
</evidence>
<reference evidence="26" key="1">
    <citation type="submission" date="2016-11" db="EMBL/GenBank/DDBJ databases">
        <title>Comparative genomic and phenotypic analysis of Granulibacter bethesdensis clinical isolates from patients with chronic granulomatous disease.</title>
        <authorList>
            <person name="Zarember K.A."/>
            <person name="Porcella S.F."/>
            <person name="Chu J."/>
            <person name="Ding L."/>
            <person name="Dahlstrom E."/>
            <person name="Barbian K."/>
            <person name="Martens C."/>
            <person name="Sykora L."/>
            <person name="Kramer S."/>
            <person name="Pettinato A.M."/>
            <person name="Hong H."/>
            <person name="Wald G."/>
            <person name="Berg L.J."/>
            <person name="Rogge L.S."/>
            <person name="Greenberg D.E."/>
            <person name="Falcone E.L."/>
            <person name="Neves J.F."/>
            <person name="Simoes M.J."/>
            <person name="Casal M."/>
            <person name="Rodriguez-Lopez F.C."/>
            <person name="Zelazny A."/>
            <person name="Gallin J.I."/>
            <person name="Holland S.M."/>
        </authorList>
    </citation>
    <scope>NUCLEOTIDE SEQUENCE [LARGE SCALE GENOMIC DNA]</scope>
    <source>
        <strain evidence="26">NIH9.1</strain>
    </source>
</reference>
<dbReference type="Gene3D" id="3.40.1190.10">
    <property type="entry name" value="Mur-like, catalytic domain"/>
    <property type="match status" value="1"/>
</dbReference>
<comment type="catalytic activity">
    <reaction evidence="19">
        <text>10-formyltetrahydrofolyl-(gamma-L-Glu)(n) + L-glutamate + ATP = 10-formyltetrahydrofolyl-(gamma-L-Glu)(n+1) + ADP + phosphate + H(+)</text>
        <dbReference type="Rhea" id="RHEA:51904"/>
        <dbReference type="Rhea" id="RHEA-COMP:13088"/>
        <dbReference type="Rhea" id="RHEA-COMP:14300"/>
        <dbReference type="ChEBI" id="CHEBI:15378"/>
        <dbReference type="ChEBI" id="CHEBI:29985"/>
        <dbReference type="ChEBI" id="CHEBI:30616"/>
        <dbReference type="ChEBI" id="CHEBI:43474"/>
        <dbReference type="ChEBI" id="CHEBI:134413"/>
        <dbReference type="ChEBI" id="CHEBI:456216"/>
        <dbReference type="EC" id="6.3.2.17"/>
    </reaction>
</comment>
<dbReference type="InterPro" id="IPR001645">
    <property type="entry name" value="Folylpolyglutamate_synth"/>
</dbReference>
<keyword evidence="9 22" id="KW-0436">Ligase</keyword>
<evidence type="ECO:0000256" key="22">
    <source>
        <dbReference type="PIRNR" id="PIRNR001563"/>
    </source>
</evidence>
<sequence>MSKGRTEAVIERLHGLHPKMIDLSLGRLEALLEKLGHPERSLPPVVHVAGTNGKGSTCAFLRALAEAAGQRVHVYISPHLVQFNERIRLAGELVSEPVLVEALEEVERVNAGAPITVFEVITAVALLLFSRIPADLCVVEVGLGGRFDATNVVTPLVSAIASISIDHREYLGDDIRGIAAEKAGILKSGAPGVTGLQLPDVLEVLDREAAKQGVRLLARDRDWHIARHGNGLRYSDADGVVELPLPALPGEHQLDNAGIAVAAMRAAAKTATPLSWLAEGLARAEWPARMQRLTGLLAKNLPAGWELWLDGGHNPGAGVMLAGHLRGWKDRPAHVIVGMKQAKDAGQFLASVLPEADTVWAIAEPGQYLALPVAAIVSASGGKAIPGPTVREAMAAILKQAEAGGVPGRILICGSLYLAGEILKLDQGLA</sequence>
<comment type="catalytic activity">
    <reaction evidence="20">
        <text>(6R)-5,10-methylenetetrahydrofolyl-(gamma-L-Glu)(n) + L-glutamate + ATP = (6R)-5,10-methylenetetrahydrofolyl-(gamma-L-Glu)(n+1) + ADP + phosphate + H(+)</text>
        <dbReference type="Rhea" id="RHEA:51912"/>
        <dbReference type="Rhea" id="RHEA-COMP:13257"/>
        <dbReference type="Rhea" id="RHEA-COMP:13258"/>
        <dbReference type="ChEBI" id="CHEBI:15378"/>
        <dbReference type="ChEBI" id="CHEBI:29985"/>
        <dbReference type="ChEBI" id="CHEBI:30616"/>
        <dbReference type="ChEBI" id="CHEBI:43474"/>
        <dbReference type="ChEBI" id="CHEBI:136572"/>
        <dbReference type="ChEBI" id="CHEBI:456216"/>
        <dbReference type="EC" id="6.3.2.17"/>
    </reaction>
</comment>
<dbReference type="SUPFAM" id="SSF53623">
    <property type="entry name" value="MurD-like peptide ligases, catalytic domain"/>
    <property type="match status" value="1"/>
</dbReference>
<evidence type="ECO:0000313" key="25">
    <source>
        <dbReference type="EMBL" id="APH55328.1"/>
    </source>
</evidence>
<comment type="cofactor">
    <cofactor evidence="1">
        <name>Mg(2+)</name>
        <dbReference type="ChEBI" id="CHEBI:18420"/>
    </cofactor>
</comment>
<evidence type="ECO:0000256" key="11">
    <source>
        <dbReference type="ARBA" id="ARBA00022741"/>
    </source>
</evidence>
<dbReference type="InterPro" id="IPR018109">
    <property type="entry name" value="Folylpolyglutamate_synth_CS"/>
</dbReference>
<evidence type="ECO:0000256" key="15">
    <source>
        <dbReference type="ARBA" id="ARBA00030048"/>
    </source>
</evidence>
<accession>A0AAC9KFB8</accession>
<evidence type="ECO:0000256" key="21">
    <source>
        <dbReference type="ARBA" id="ARBA00049161"/>
    </source>
</evidence>
<dbReference type="SUPFAM" id="SSF53244">
    <property type="entry name" value="MurD-like peptide ligases, peptide-binding domain"/>
    <property type="match status" value="1"/>
</dbReference>
<comment type="pathway">
    <text evidence="3">Cofactor biosynthesis; tetrahydrofolate biosynthesis; 7,8-dihydrofolate from 2-amino-4-hydroxy-6-hydroxymethyl-7,8-dihydropteridine diphosphate and 4-aminobenzoate: step 2/2.</text>
</comment>
<dbReference type="GO" id="GO:0046656">
    <property type="term" value="P:folic acid biosynthetic process"/>
    <property type="evidence" value="ECO:0007669"/>
    <property type="project" value="UniProtKB-KW"/>
</dbReference>
<evidence type="ECO:0000256" key="7">
    <source>
        <dbReference type="ARBA" id="ARBA00013025"/>
    </source>
</evidence>